<evidence type="ECO:0000313" key="2">
    <source>
        <dbReference type="EMBL" id="CAA9352461.1"/>
    </source>
</evidence>
<name>A0A6J4MA49_9BACT</name>
<gene>
    <name evidence="2" type="ORF">AVDCRST_MAG89-3207</name>
</gene>
<feature type="region of interest" description="Disordered" evidence="1">
    <location>
        <begin position="1"/>
        <end position="193"/>
    </location>
</feature>
<feature type="compositionally biased region" description="Gly residues" evidence="1">
    <location>
        <begin position="121"/>
        <end position="132"/>
    </location>
</feature>
<protein>
    <submittedName>
        <fullName evidence="2">Uncharacterized protein</fullName>
    </submittedName>
</protein>
<feature type="compositionally biased region" description="Basic residues" evidence="1">
    <location>
        <begin position="98"/>
        <end position="107"/>
    </location>
</feature>
<sequence length="193" mass="20882">AHLPADPTRARRVRRVRARDAGRFGPRPVRRRAGLHRDRPGAPRRKGRCGRGYRSAPERGGRGQGARPRQRAPNERRRRDPGYAVPAHGGHRGPDRRRAGHCSRHVQHAGTGAPGRRRRGGPGAPGQDGSRGGAQQLRSGDHHRAGRGAHGEPVRGGVRPPVRRRAQGRRGAAPGAAHLRPGRSSRGIELPPV</sequence>
<evidence type="ECO:0000256" key="1">
    <source>
        <dbReference type="SAM" id="MobiDB-lite"/>
    </source>
</evidence>
<feature type="compositionally biased region" description="Basic residues" evidence="1">
    <location>
        <begin position="42"/>
        <end position="51"/>
    </location>
</feature>
<feature type="compositionally biased region" description="Basic and acidic residues" evidence="1">
    <location>
        <begin position="72"/>
        <end position="81"/>
    </location>
</feature>
<dbReference type="AlphaFoldDB" id="A0A6J4MA49"/>
<feature type="compositionally biased region" description="Low complexity" evidence="1">
    <location>
        <begin position="169"/>
        <end position="179"/>
    </location>
</feature>
<accession>A0A6J4MA49</accession>
<feature type="non-terminal residue" evidence="2">
    <location>
        <position position="193"/>
    </location>
</feature>
<dbReference type="EMBL" id="CADCTV010000668">
    <property type="protein sequence ID" value="CAA9352461.1"/>
    <property type="molecule type" value="Genomic_DNA"/>
</dbReference>
<feature type="non-terminal residue" evidence="2">
    <location>
        <position position="1"/>
    </location>
</feature>
<proteinExistence type="predicted"/>
<reference evidence="2" key="1">
    <citation type="submission" date="2020-02" db="EMBL/GenBank/DDBJ databases">
        <authorList>
            <person name="Meier V. D."/>
        </authorList>
    </citation>
    <scope>NUCLEOTIDE SEQUENCE</scope>
    <source>
        <strain evidence="2">AVDCRST_MAG89</strain>
    </source>
</reference>
<feature type="compositionally biased region" description="Basic and acidic residues" evidence="1">
    <location>
        <begin position="139"/>
        <end position="153"/>
    </location>
</feature>
<organism evidence="2">
    <name type="scientific">uncultured Gemmatimonadota bacterium</name>
    <dbReference type="NCBI Taxonomy" id="203437"/>
    <lineage>
        <taxon>Bacteria</taxon>
        <taxon>Pseudomonadati</taxon>
        <taxon>Gemmatimonadota</taxon>
        <taxon>environmental samples</taxon>
    </lineage>
</organism>